<evidence type="ECO:0000313" key="2">
    <source>
        <dbReference type="EMBL" id="MEQ2378934.1"/>
    </source>
</evidence>
<dbReference type="InterPro" id="IPR027275">
    <property type="entry name" value="PRC-brl_dom"/>
</dbReference>
<comment type="caution">
    <text evidence="2">The sequence shown here is derived from an EMBL/GenBank/DDBJ whole genome shotgun (WGS) entry which is preliminary data.</text>
</comment>
<dbReference type="NCBIfam" id="TIGR02888">
    <property type="entry name" value="spore_YlmC_YmxH"/>
    <property type="match status" value="1"/>
</dbReference>
<feature type="domain" description="PRC-barrel" evidence="1">
    <location>
        <begin position="3"/>
        <end position="74"/>
    </location>
</feature>
<dbReference type="PANTHER" id="PTHR40061:SF1">
    <property type="entry name" value="SPORULATION PROTEIN YLMC-RELATED"/>
    <property type="match status" value="1"/>
</dbReference>
<evidence type="ECO:0000313" key="3">
    <source>
        <dbReference type="Proteomes" id="UP001442364"/>
    </source>
</evidence>
<organism evidence="2 3">
    <name type="scientific">[Lactobacillus] rogosae</name>
    <dbReference type="NCBI Taxonomy" id="706562"/>
    <lineage>
        <taxon>Bacteria</taxon>
        <taxon>Bacillati</taxon>
        <taxon>Bacillota</taxon>
        <taxon>Clostridia</taxon>
        <taxon>Lachnospirales</taxon>
        <taxon>Lachnospiraceae</taxon>
        <taxon>Lachnospira</taxon>
    </lineage>
</organism>
<name>A0ABV1BVP9_9FIRM</name>
<dbReference type="SUPFAM" id="SSF50346">
    <property type="entry name" value="PRC-barrel domain"/>
    <property type="match status" value="1"/>
</dbReference>
<proteinExistence type="predicted"/>
<dbReference type="Gene3D" id="2.30.30.240">
    <property type="entry name" value="PRC-barrel domain"/>
    <property type="match status" value="1"/>
</dbReference>
<gene>
    <name evidence="2" type="ORF">WMO14_03410</name>
</gene>
<dbReference type="InterPro" id="IPR011033">
    <property type="entry name" value="PRC_barrel-like_sf"/>
</dbReference>
<keyword evidence="3" id="KW-1185">Reference proteome</keyword>
<accession>A0ABV1BVP9</accession>
<evidence type="ECO:0000259" key="1">
    <source>
        <dbReference type="Pfam" id="PF05239"/>
    </source>
</evidence>
<sequence length="84" mass="9549">MKIFELKNKQVINEEDCCIIGCVIDIDFDPKNGCINSIIIPGPGRLCGFFGREFVYVIPFRCIKSIGRDIILVNVCLDKHKEKC</sequence>
<dbReference type="EMBL" id="JBBMER010000002">
    <property type="protein sequence ID" value="MEQ2378934.1"/>
    <property type="molecule type" value="Genomic_DNA"/>
</dbReference>
<dbReference type="Pfam" id="PF05239">
    <property type="entry name" value="PRC"/>
    <property type="match status" value="1"/>
</dbReference>
<dbReference type="PANTHER" id="PTHR40061">
    <property type="entry name" value="SPORULATION PROTEIN YLMC-RELATED"/>
    <property type="match status" value="1"/>
</dbReference>
<dbReference type="Proteomes" id="UP001442364">
    <property type="component" value="Unassembled WGS sequence"/>
</dbReference>
<reference evidence="2 3" key="1">
    <citation type="submission" date="2024-03" db="EMBL/GenBank/DDBJ databases">
        <title>Human intestinal bacterial collection.</title>
        <authorList>
            <person name="Pauvert C."/>
            <person name="Hitch T.C.A."/>
            <person name="Clavel T."/>
        </authorList>
    </citation>
    <scope>NUCLEOTIDE SEQUENCE [LARGE SCALE GENOMIC DNA]</scope>
    <source>
        <strain evidence="2 3">CLA-AA-H255</strain>
    </source>
</reference>
<dbReference type="InterPro" id="IPR014238">
    <property type="entry name" value="Spore_YlmC/YmxH"/>
</dbReference>
<dbReference type="RefSeq" id="WP_022503315.1">
    <property type="nucleotide sequence ID" value="NZ_DAWCMB010000084.1"/>
</dbReference>
<protein>
    <submittedName>
        <fullName evidence="2">YlmC/YmxH family sporulation protein</fullName>
    </submittedName>
</protein>